<reference evidence="7 8" key="1">
    <citation type="submission" date="2020-02" db="EMBL/GenBank/DDBJ databases">
        <title>Whole genome sequence of Halogeometricum borinquense strain wsp4.</title>
        <authorList>
            <person name="Verma D.K."/>
            <person name="Gopal K."/>
            <person name="Prasad E.S."/>
        </authorList>
    </citation>
    <scope>NUCLEOTIDE SEQUENCE [LARGE SCALE GENOMIC DNA]</scope>
    <source>
        <strain evidence="8">wsp4</strain>
    </source>
</reference>
<evidence type="ECO:0000313" key="8">
    <source>
        <dbReference type="Proteomes" id="UP000465846"/>
    </source>
</evidence>
<dbReference type="EMBL" id="CP048739">
    <property type="protein sequence ID" value="QIB74977.1"/>
    <property type="molecule type" value="Genomic_DNA"/>
</dbReference>
<protein>
    <submittedName>
        <fullName evidence="7">Tyrosine-type recombinase/integrase</fullName>
    </submittedName>
</protein>
<dbReference type="Gene3D" id="1.10.443.10">
    <property type="entry name" value="Intergrase catalytic core"/>
    <property type="match status" value="1"/>
</dbReference>
<evidence type="ECO:0000313" key="7">
    <source>
        <dbReference type="EMBL" id="QIB74977.1"/>
    </source>
</evidence>
<dbReference type="InterPro" id="IPR044068">
    <property type="entry name" value="CB"/>
</dbReference>
<dbReference type="GeneID" id="44080178"/>
<dbReference type="GO" id="GO:0006310">
    <property type="term" value="P:DNA recombination"/>
    <property type="evidence" value="ECO:0007669"/>
    <property type="project" value="UniProtKB-KW"/>
</dbReference>
<dbReference type="Pfam" id="PF00589">
    <property type="entry name" value="Phage_integrase"/>
    <property type="match status" value="1"/>
</dbReference>
<dbReference type="Pfam" id="PF13495">
    <property type="entry name" value="Phage_int_SAM_4"/>
    <property type="match status" value="1"/>
</dbReference>
<evidence type="ECO:0000259" key="5">
    <source>
        <dbReference type="PROSITE" id="PS51898"/>
    </source>
</evidence>
<dbReference type="InterPro" id="IPR004107">
    <property type="entry name" value="Integrase_SAM-like_N"/>
</dbReference>
<dbReference type="CDD" id="cd00397">
    <property type="entry name" value="DNA_BRE_C"/>
    <property type="match status" value="1"/>
</dbReference>
<dbReference type="PROSITE" id="PS51898">
    <property type="entry name" value="TYR_RECOMBINASE"/>
    <property type="match status" value="1"/>
</dbReference>
<feature type="region of interest" description="Disordered" evidence="4">
    <location>
        <begin position="24"/>
        <end position="60"/>
    </location>
</feature>
<keyword evidence="2" id="KW-0233">DNA recombination</keyword>
<feature type="compositionally biased region" description="Basic and acidic residues" evidence="4">
    <location>
        <begin position="47"/>
        <end position="60"/>
    </location>
</feature>
<keyword evidence="1 3" id="KW-0238">DNA-binding</keyword>
<dbReference type="RefSeq" id="WP_163486810.1">
    <property type="nucleotide sequence ID" value="NZ_CP048739.1"/>
</dbReference>
<evidence type="ECO:0000256" key="2">
    <source>
        <dbReference type="ARBA" id="ARBA00023172"/>
    </source>
</evidence>
<proteinExistence type="predicted"/>
<evidence type="ECO:0000259" key="6">
    <source>
        <dbReference type="PROSITE" id="PS51900"/>
    </source>
</evidence>
<dbReference type="InterPro" id="IPR013762">
    <property type="entry name" value="Integrase-like_cat_sf"/>
</dbReference>
<gene>
    <name evidence="7" type="ORF">G3I44_12215</name>
</gene>
<dbReference type="GO" id="GO:0003677">
    <property type="term" value="F:DNA binding"/>
    <property type="evidence" value="ECO:0007669"/>
    <property type="project" value="UniProtKB-UniRule"/>
</dbReference>
<sequence>MSEREIDDQLREVVGDLQKELEQLREENRRLRGEEDKPPAPSNDEIVDQHFEEKNYADTTERPKRHAISYFRRHLDDKPFREVTTDDALDFANNWSGDDGRPKRRSILNYLQAVKVLYDWMTRKEWGPDENVVERAREEFKSENKSQLRRSGQHTGTVVQPEEYLELIRANMSPRLKAILVLPAKTGLRRKELAALKVQDLELDEKKVYNRSPKGVGEERLSKTDADQKLIDDETVDVLESWLQRRKIRLKSLEDRDHSGYREEGGGPDSDWLFPNDAGEKLTPMTVSRWWKKATTKAEHRLKDDQPELAEKLGGMTPHDARRCFTSWLNWNNCPRDIIKALRGDADGDMVALYTQYGEAKVRQEYENAMPTFAIV</sequence>
<dbReference type="GO" id="GO:0015074">
    <property type="term" value="P:DNA integration"/>
    <property type="evidence" value="ECO:0007669"/>
    <property type="project" value="InterPro"/>
</dbReference>
<feature type="compositionally biased region" description="Basic and acidic residues" evidence="4">
    <location>
        <begin position="24"/>
        <end position="38"/>
    </location>
</feature>
<organism evidence="7 8">
    <name type="scientific">Halogeometricum borinquense</name>
    <dbReference type="NCBI Taxonomy" id="60847"/>
    <lineage>
        <taxon>Archaea</taxon>
        <taxon>Methanobacteriati</taxon>
        <taxon>Methanobacteriota</taxon>
        <taxon>Stenosarchaea group</taxon>
        <taxon>Halobacteria</taxon>
        <taxon>Halobacteriales</taxon>
        <taxon>Haloferacaceae</taxon>
        <taxon>Halogeometricum</taxon>
    </lineage>
</organism>
<dbReference type="Proteomes" id="UP000465846">
    <property type="component" value="Chromosome"/>
</dbReference>
<dbReference type="InterPro" id="IPR050090">
    <property type="entry name" value="Tyrosine_recombinase_XerCD"/>
</dbReference>
<dbReference type="PANTHER" id="PTHR30349">
    <property type="entry name" value="PHAGE INTEGRASE-RELATED"/>
    <property type="match status" value="1"/>
</dbReference>
<name>A0A6C0UIE4_9EURY</name>
<dbReference type="SUPFAM" id="SSF56349">
    <property type="entry name" value="DNA breaking-rejoining enzymes"/>
    <property type="match status" value="1"/>
</dbReference>
<feature type="domain" description="Tyr recombinase" evidence="5">
    <location>
        <begin position="154"/>
        <end position="367"/>
    </location>
</feature>
<evidence type="ECO:0000256" key="4">
    <source>
        <dbReference type="SAM" id="MobiDB-lite"/>
    </source>
</evidence>
<dbReference type="PROSITE" id="PS51900">
    <property type="entry name" value="CB"/>
    <property type="match status" value="1"/>
</dbReference>
<dbReference type="AlphaFoldDB" id="A0A6C0UIE4"/>
<dbReference type="InterPro" id="IPR011010">
    <property type="entry name" value="DNA_brk_join_enz"/>
</dbReference>
<evidence type="ECO:0000256" key="1">
    <source>
        <dbReference type="ARBA" id="ARBA00023125"/>
    </source>
</evidence>
<dbReference type="InterPro" id="IPR002104">
    <property type="entry name" value="Integrase_catalytic"/>
</dbReference>
<dbReference type="PANTHER" id="PTHR30349:SF92">
    <property type="entry name" value="SITE-SPECIFIC RECOMBINASE"/>
    <property type="match status" value="1"/>
</dbReference>
<feature type="domain" description="Core-binding (CB)" evidence="6">
    <location>
        <begin position="41"/>
        <end position="122"/>
    </location>
</feature>
<evidence type="ECO:0000256" key="3">
    <source>
        <dbReference type="PROSITE-ProRule" id="PRU01248"/>
    </source>
</evidence>
<accession>A0A6C0UIE4</accession>